<comment type="catalytic activity">
    <reaction evidence="6 15">
        <text>N-terminal L-arginyl-[protein] + L-leucyl-tRNA(Leu) = N-terminal L-leucyl-L-arginyl-[protein] + tRNA(Leu) + H(+)</text>
        <dbReference type="Rhea" id="RHEA:50416"/>
        <dbReference type="Rhea" id="RHEA-COMP:9613"/>
        <dbReference type="Rhea" id="RHEA-COMP:9622"/>
        <dbReference type="Rhea" id="RHEA-COMP:12672"/>
        <dbReference type="Rhea" id="RHEA-COMP:12673"/>
        <dbReference type="ChEBI" id="CHEBI:15378"/>
        <dbReference type="ChEBI" id="CHEBI:64719"/>
        <dbReference type="ChEBI" id="CHEBI:78442"/>
        <dbReference type="ChEBI" id="CHEBI:78494"/>
        <dbReference type="ChEBI" id="CHEBI:133044"/>
        <dbReference type="EC" id="2.3.2.6"/>
    </reaction>
</comment>
<dbReference type="Proteomes" id="UP000067399">
    <property type="component" value="Chromosome"/>
</dbReference>
<dbReference type="PANTHER" id="PTHR30098">
    <property type="entry name" value="LEUCYL/PHENYLALANYL-TRNA--PROTEIN TRANSFERASE"/>
    <property type="match status" value="1"/>
</dbReference>
<organism evidence="16 17">
    <name type="scientific">endosymbiont of Bathymodiolus septemdierum str. Myojin knoll</name>
    <dbReference type="NCBI Taxonomy" id="1303921"/>
    <lineage>
        <taxon>Bacteria</taxon>
        <taxon>Pseudomonadati</taxon>
        <taxon>Pseudomonadota</taxon>
        <taxon>Gammaproteobacteria</taxon>
        <taxon>sulfur-oxidizing symbionts</taxon>
    </lineage>
</organism>
<comment type="catalytic activity">
    <reaction evidence="5 15">
        <text>L-phenylalanyl-tRNA(Phe) + an N-terminal L-alpha-aminoacyl-[protein] = an N-terminal L-phenylalanyl-L-alpha-aminoacyl-[protein] + tRNA(Phe)</text>
        <dbReference type="Rhea" id="RHEA:43632"/>
        <dbReference type="Rhea" id="RHEA-COMP:9668"/>
        <dbReference type="Rhea" id="RHEA-COMP:9699"/>
        <dbReference type="Rhea" id="RHEA-COMP:10636"/>
        <dbReference type="Rhea" id="RHEA-COMP:10637"/>
        <dbReference type="ChEBI" id="CHEBI:78442"/>
        <dbReference type="ChEBI" id="CHEBI:78531"/>
        <dbReference type="ChEBI" id="CHEBI:78597"/>
        <dbReference type="ChEBI" id="CHEBI:83561"/>
        <dbReference type="EC" id="2.3.2.6"/>
    </reaction>
</comment>
<sequence>MIEIPPSFFLKSPSTPFPDASLALDEPNGLIAIGGDLSSERLISAYQQGIFPWYSDNEPVIWYSPNPRMIITPEALHIAKSLGKTLRSNQFEVRINADFDSVIRHCKSVIRKDQTGTWIDADMVRAYTELYHQGVVQSVEVYQNDVLVGGLYGVRMGRVFFGESMFSKVSNASKIAFVHLVKNMDYEMIDCQVESTHLKSLGAFNIPRDVFIQKLQKLLLK</sequence>
<dbReference type="SUPFAM" id="SSF55729">
    <property type="entry name" value="Acyl-CoA N-acyltransferases (Nat)"/>
    <property type="match status" value="1"/>
</dbReference>
<evidence type="ECO:0000256" key="10">
    <source>
        <dbReference type="ARBA" id="ARBA00066767"/>
    </source>
</evidence>
<protein>
    <recommendedName>
        <fullName evidence="11 15">Leucyl/phenylalanyl-tRNA--protein transferase</fullName>
        <ecNumber evidence="10 15">2.3.2.6</ecNumber>
    </recommendedName>
    <alternativeName>
        <fullName evidence="12 15">L/F-transferase</fullName>
    </alternativeName>
    <alternativeName>
        <fullName evidence="13 15">Leucyltransferase</fullName>
    </alternativeName>
    <alternativeName>
        <fullName evidence="14 15">Phenyalanyltransferase</fullName>
    </alternativeName>
</protein>
<dbReference type="InterPro" id="IPR016181">
    <property type="entry name" value="Acyl_CoA_acyltransferase"/>
</dbReference>
<dbReference type="GO" id="GO:0030163">
    <property type="term" value="P:protein catabolic process"/>
    <property type="evidence" value="ECO:0007669"/>
    <property type="project" value="UniProtKB-UniRule"/>
</dbReference>
<keyword evidence="4 15" id="KW-0012">Acyltransferase</keyword>
<dbReference type="InterPro" id="IPR004616">
    <property type="entry name" value="Leu/Phe-tRNA_Trfase"/>
</dbReference>
<dbReference type="KEGG" id="ebh:BSEPE_1370"/>
<dbReference type="Pfam" id="PF03588">
    <property type="entry name" value="Leu_Phe_trans"/>
    <property type="match status" value="1"/>
</dbReference>
<evidence type="ECO:0000256" key="8">
    <source>
        <dbReference type="ARBA" id="ARBA00054043"/>
    </source>
</evidence>
<reference evidence="16 17" key="2">
    <citation type="journal article" date="2016" name="ISME J.">
        <title>Heterogeneous composition of key metabolic gene clusters in a vent mussel symbiont population.</title>
        <authorList>
            <person name="Ikuta T."/>
            <person name="Takaki Y."/>
            <person name="Nagai Y."/>
            <person name="Shimamura S."/>
            <person name="Tsuda M."/>
            <person name="Kawagucci S."/>
            <person name="Aoki Y."/>
            <person name="Inoue K."/>
            <person name="Teruya M."/>
            <person name="Satou K."/>
            <person name="Teruya K."/>
            <person name="Shimoji M."/>
            <person name="Tamotsu H."/>
            <person name="Hirano T."/>
            <person name="Maruyama T."/>
            <person name="Yoshida T."/>
        </authorList>
    </citation>
    <scope>NUCLEOTIDE SEQUENCE [LARGE SCALE GENOMIC DNA]</scope>
    <source>
        <strain evidence="16 17">Myojin Knoll</strain>
    </source>
</reference>
<dbReference type="Gene3D" id="3.30.70.3550">
    <property type="entry name" value="Leucyl/phenylalanyl-tRNA-protein transferase, N-terminal domain"/>
    <property type="match status" value="1"/>
</dbReference>
<dbReference type="OrthoDB" id="9790282at2"/>
<evidence type="ECO:0000256" key="2">
    <source>
        <dbReference type="ARBA" id="ARBA00022490"/>
    </source>
</evidence>
<evidence type="ECO:0000256" key="6">
    <source>
        <dbReference type="ARBA" id="ARBA00050652"/>
    </source>
</evidence>
<comment type="catalytic activity">
    <reaction evidence="7 15">
        <text>N-terminal L-lysyl-[protein] + L-leucyl-tRNA(Leu) = N-terminal L-leucyl-L-lysyl-[protein] + tRNA(Leu) + H(+)</text>
        <dbReference type="Rhea" id="RHEA:12340"/>
        <dbReference type="Rhea" id="RHEA-COMP:9613"/>
        <dbReference type="Rhea" id="RHEA-COMP:9622"/>
        <dbReference type="Rhea" id="RHEA-COMP:12670"/>
        <dbReference type="Rhea" id="RHEA-COMP:12671"/>
        <dbReference type="ChEBI" id="CHEBI:15378"/>
        <dbReference type="ChEBI" id="CHEBI:65249"/>
        <dbReference type="ChEBI" id="CHEBI:78442"/>
        <dbReference type="ChEBI" id="CHEBI:78494"/>
        <dbReference type="ChEBI" id="CHEBI:133043"/>
        <dbReference type="EC" id="2.3.2.6"/>
    </reaction>
</comment>
<reference evidence="16 17" key="1">
    <citation type="journal article" date="2000" name="Mar. Ecol. Prog. Ser.">
        <title>Phylogenetic characterization of endosymbionts in three hydrothermal vent mussels: influence on host distributions.</title>
        <authorList>
            <person name="Fujiwara Y."/>
            <person name="Takai K."/>
            <person name="Uematsu K."/>
            <person name="Tsuchida S."/>
            <person name="Hunt J.C."/>
            <person name="Hashimoto J."/>
        </authorList>
    </citation>
    <scope>NUCLEOTIDE SEQUENCE [LARGE SCALE GENOMIC DNA]</scope>
    <source>
        <strain evidence="16 17">Myojin Knoll</strain>
    </source>
</reference>
<dbReference type="Gene3D" id="3.40.630.70">
    <property type="entry name" value="Leucyl/phenylalanyl-tRNA-protein transferase, C-terminal domain"/>
    <property type="match status" value="1"/>
</dbReference>
<evidence type="ECO:0000256" key="11">
    <source>
        <dbReference type="ARBA" id="ARBA00074372"/>
    </source>
</evidence>
<dbReference type="AlphaFoldDB" id="A0A0P0USR8"/>
<evidence type="ECO:0000256" key="13">
    <source>
        <dbReference type="ARBA" id="ARBA00077165"/>
    </source>
</evidence>
<evidence type="ECO:0000256" key="3">
    <source>
        <dbReference type="ARBA" id="ARBA00022679"/>
    </source>
</evidence>
<evidence type="ECO:0000256" key="14">
    <source>
        <dbReference type="ARBA" id="ARBA00083640"/>
    </source>
</evidence>
<evidence type="ECO:0000256" key="12">
    <source>
        <dbReference type="ARBA" id="ARBA00077136"/>
    </source>
</evidence>
<dbReference type="EMBL" id="AP013042">
    <property type="protein sequence ID" value="BAS68353.1"/>
    <property type="molecule type" value="Genomic_DNA"/>
</dbReference>
<evidence type="ECO:0000256" key="5">
    <source>
        <dbReference type="ARBA" id="ARBA00050607"/>
    </source>
</evidence>
<keyword evidence="2 15" id="KW-0963">Cytoplasm</keyword>
<evidence type="ECO:0000313" key="16">
    <source>
        <dbReference type="EMBL" id="BAS68353.1"/>
    </source>
</evidence>
<comment type="subcellular location">
    <subcellularLocation>
        <location evidence="1 15">Cytoplasm</location>
    </subcellularLocation>
</comment>
<dbReference type="InterPro" id="IPR042203">
    <property type="entry name" value="Leu/Phe-tRNA_Trfase_C"/>
</dbReference>
<evidence type="ECO:0000256" key="15">
    <source>
        <dbReference type="HAMAP-Rule" id="MF_00688"/>
    </source>
</evidence>
<dbReference type="NCBIfam" id="TIGR00667">
    <property type="entry name" value="aat"/>
    <property type="match status" value="1"/>
</dbReference>
<evidence type="ECO:0000256" key="1">
    <source>
        <dbReference type="ARBA" id="ARBA00004496"/>
    </source>
</evidence>
<dbReference type="RefSeq" id="WP_066045491.1">
    <property type="nucleotide sequence ID" value="NZ_AP013042.1"/>
</dbReference>
<dbReference type="GO" id="GO:0008914">
    <property type="term" value="F:leucyl-tRNA--protein transferase activity"/>
    <property type="evidence" value="ECO:0007669"/>
    <property type="project" value="UniProtKB-UniRule"/>
</dbReference>
<dbReference type="PANTHER" id="PTHR30098:SF2">
    <property type="entry name" value="LEUCYL_PHENYLALANYL-TRNA--PROTEIN TRANSFERASE"/>
    <property type="match status" value="1"/>
</dbReference>
<dbReference type="FunFam" id="3.30.70.3550:FF:000001">
    <property type="entry name" value="Leucyl/phenylalanyl-tRNA--protein transferase"/>
    <property type="match status" value="1"/>
</dbReference>
<dbReference type="InterPro" id="IPR042221">
    <property type="entry name" value="Leu/Phe-tRNA_Trfase_N"/>
</dbReference>
<gene>
    <name evidence="15 16" type="primary">aat</name>
    <name evidence="16" type="ORF">BSEPE_1370</name>
</gene>
<dbReference type="STRING" id="1303921.BSEPE_1370"/>
<evidence type="ECO:0000256" key="7">
    <source>
        <dbReference type="ARBA" id="ARBA00051538"/>
    </source>
</evidence>
<evidence type="ECO:0000256" key="4">
    <source>
        <dbReference type="ARBA" id="ARBA00023315"/>
    </source>
</evidence>
<proteinExistence type="inferred from homology"/>
<accession>A0A0P0USR8</accession>
<comment type="function">
    <text evidence="8 15">Functions in the N-end rule pathway of protein degradation where it conjugates Leu, Phe and, less efficiently, Met from aminoacyl-tRNAs to the N-termini of proteins containing an N-terminal arginine or lysine.</text>
</comment>
<keyword evidence="3 15" id="KW-0808">Transferase</keyword>
<comment type="similarity">
    <text evidence="9 15">Belongs to the L/F-transferase family.</text>
</comment>
<name>A0A0P0USR8_9GAMM</name>
<dbReference type="GO" id="GO:0005737">
    <property type="term" value="C:cytoplasm"/>
    <property type="evidence" value="ECO:0007669"/>
    <property type="project" value="UniProtKB-SubCell"/>
</dbReference>
<evidence type="ECO:0000256" key="9">
    <source>
        <dbReference type="ARBA" id="ARBA00061535"/>
    </source>
</evidence>
<evidence type="ECO:0000313" key="17">
    <source>
        <dbReference type="Proteomes" id="UP000067399"/>
    </source>
</evidence>
<dbReference type="EC" id="2.3.2.6" evidence="10 15"/>
<dbReference type="HAMAP" id="MF_00688">
    <property type="entry name" value="Leu_Phe_trans"/>
    <property type="match status" value="1"/>
</dbReference>
<keyword evidence="17" id="KW-1185">Reference proteome</keyword>